<reference evidence="2" key="1">
    <citation type="journal article" date="2021" name="Genome Biol. Evol.">
        <title>A High-Quality Reference Genome for a Parasitic Bivalve with Doubly Uniparental Inheritance (Bivalvia: Unionida).</title>
        <authorList>
            <person name="Smith C.H."/>
        </authorList>
    </citation>
    <scope>NUCLEOTIDE SEQUENCE</scope>
    <source>
        <strain evidence="2">CHS0354</strain>
    </source>
</reference>
<reference evidence="2" key="2">
    <citation type="journal article" date="2021" name="Genome Biol. Evol.">
        <title>Developing a high-quality reference genome for a parasitic bivalve with doubly uniparental inheritance (Bivalvia: Unionida).</title>
        <authorList>
            <person name="Smith C.H."/>
        </authorList>
    </citation>
    <scope>NUCLEOTIDE SEQUENCE</scope>
    <source>
        <strain evidence="2">CHS0354</strain>
        <tissue evidence="2">Mantle</tissue>
    </source>
</reference>
<dbReference type="AlphaFoldDB" id="A0AAE0W9V6"/>
<gene>
    <name evidence="2" type="ORF">CHS0354_033996</name>
</gene>
<keyword evidence="3" id="KW-1185">Reference proteome</keyword>
<accession>A0AAE0W9V6</accession>
<dbReference type="Proteomes" id="UP001195483">
    <property type="component" value="Unassembled WGS sequence"/>
</dbReference>
<proteinExistence type="predicted"/>
<sequence>MRNTVRVMKMANPGSISWRQHILHQLKHRNKRERHGFEALIQANSRLFDSASSMKAKNIQLTIEAEKLREENMILQVKVETG</sequence>
<feature type="coiled-coil region" evidence="1">
    <location>
        <begin position="51"/>
        <end position="78"/>
    </location>
</feature>
<dbReference type="EMBL" id="JAEAOA010001978">
    <property type="protein sequence ID" value="KAK3605792.1"/>
    <property type="molecule type" value="Genomic_DNA"/>
</dbReference>
<keyword evidence="1" id="KW-0175">Coiled coil</keyword>
<feature type="non-terminal residue" evidence="2">
    <location>
        <position position="82"/>
    </location>
</feature>
<reference evidence="2" key="3">
    <citation type="submission" date="2023-05" db="EMBL/GenBank/DDBJ databases">
        <authorList>
            <person name="Smith C.H."/>
        </authorList>
    </citation>
    <scope>NUCLEOTIDE SEQUENCE</scope>
    <source>
        <strain evidence="2">CHS0354</strain>
        <tissue evidence="2">Mantle</tissue>
    </source>
</reference>
<evidence type="ECO:0000256" key="1">
    <source>
        <dbReference type="SAM" id="Coils"/>
    </source>
</evidence>
<protein>
    <submittedName>
        <fullName evidence="2">Uncharacterized protein</fullName>
    </submittedName>
</protein>
<evidence type="ECO:0000313" key="3">
    <source>
        <dbReference type="Proteomes" id="UP001195483"/>
    </source>
</evidence>
<name>A0AAE0W9V6_9BIVA</name>
<comment type="caution">
    <text evidence="2">The sequence shown here is derived from an EMBL/GenBank/DDBJ whole genome shotgun (WGS) entry which is preliminary data.</text>
</comment>
<organism evidence="2 3">
    <name type="scientific">Potamilus streckersoni</name>
    <dbReference type="NCBI Taxonomy" id="2493646"/>
    <lineage>
        <taxon>Eukaryota</taxon>
        <taxon>Metazoa</taxon>
        <taxon>Spiralia</taxon>
        <taxon>Lophotrochozoa</taxon>
        <taxon>Mollusca</taxon>
        <taxon>Bivalvia</taxon>
        <taxon>Autobranchia</taxon>
        <taxon>Heteroconchia</taxon>
        <taxon>Palaeoheterodonta</taxon>
        <taxon>Unionida</taxon>
        <taxon>Unionoidea</taxon>
        <taxon>Unionidae</taxon>
        <taxon>Ambleminae</taxon>
        <taxon>Lampsilini</taxon>
        <taxon>Potamilus</taxon>
    </lineage>
</organism>
<evidence type="ECO:0000313" key="2">
    <source>
        <dbReference type="EMBL" id="KAK3605792.1"/>
    </source>
</evidence>